<feature type="compositionally biased region" description="Polar residues" evidence="1">
    <location>
        <begin position="300"/>
        <end position="309"/>
    </location>
</feature>
<evidence type="ECO:0000256" key="1">
    <source>
        <dbReference type="SAM" id="MobiDB-lite"/>
    </source>
</evidence>
<dbReference type="InterPro" id="IPR029068">
    <property type="entry name" value="Glyas_Bleomycin-R_OHBP_Dase"/>
</dbReference>
<evidence type="ECO:0000313" key="3">
    <source>
        <dbReference type="EMBL" id="QOZ73747.1"/>
    </source>
</evidence>
<dbReference type="InterPro" id="IPR037523">
    <property type="entry name" value="VOC_core"/>
</dbReference>
<dbReference type="AlphaFoldDB" id="A0AAE7TLT8"/>
<name>A0AAE7TLT8_9BRAD</name>
<organism evidence="3 4">
    <name type="scientific">Bradyrhizobium arachidis</name>
    <dbReference type="NCBI Taxonomy" id="858423"/>
    <lineage>
        <taxon>Bacteria</taxon>
        <taxon>Pseudomonadati</taxon>
        <taxon>Pseudomonadota</taxon>
        <taxon>Alphaproteobacteria</taxon>
        <taxon>Hyphomicrobiales</taxon>
        <taxon>Nitrobacteraceae</taxon>
        <taxon>Bradyrhizobium</taxon>
    </lineage>
</organism>
<dbReference type="InterPro" id="IPR004360">
    <property type="entry name" value="Glyas_Fos-R_dOase_dom"/>
</dbReference>
<dbReference type="PROSITE" id="PS51819">
    <property type="entry name" value="VOC"/>
    <property type="match status" value="2"/>
</dbReference>
<sequence length="321" mass="35362">MVRPSVRALAPDDQDLHRSRAKARSAAMIAVLNGTKPLITSVCYVRYAVKEPQACARFVSEIFGLQQVASQDGEVAFRSDDRFRTVSLSRDQADGASIGIEAWDDAALQEIGERLRAQGFAVRPASPDECQQRYVQSALLADDASGNRIDLVTRPTRSGRRYFPPRDAGIVQFQGVGLRSIDHARDLAFWRLLGAEVADWVGDIAYLRIDHLHHRIALYPSQRPGLLYAAFEVEALDQIMQNSYYMQENQVKIVQGPGRQPASQQIFLHVEGPDGLILSYVTGTAEAGGRPRPPRQFPPTASSLCNWGSESKGVSELGAQS</sequence>
<gene>
    <name evidence="3" type="ORF">WN72_35400</name>
</gene>
<dbReference type="SUPFAM" id="SSF54593">
    <property type="entry name" value="Glyoxalase/Bleomycin resistance protein/Dihydroxybiphenyl dioxygenase"/>
    <property type="match status" value="2"/>
</dbReference>
<dbReference type="Gene3D" id="3.10.180.10">
    <property type="entry name" value="2,3-Dihydroxybiphenyl 1,2-Dioxygenase, domain 1"/>
    <property type="match status" value="2"/>
</dbReference>
<dbReference type="EMBL" id="CP030050">
    <property type="protein sequence ID" value="QOZ73747.1"/>
    <property type="molecule type" value="Genomic_DNA"/>
</dbReference>
<feature type="region of interest" description="Disordered" evidence="1">
    <location>
        <begin position="286"/>
        <end position="321"/>
    </location>
</feature>
<proteinExistence type="predicted"/>
<dbReference type="KEGG" id="barh:WN72_35400"/>
<evidence type="ECO:0000313" key="4">
    <source>
        <dbReference type="Proteomes" id="UP000594015"/>
    </source>
</evidence>
<feature type="domain" description="VOC" evidence="2">
    <location>
        <begin position="172"/>
        <end position="283"/>
    </location>
</feature>
<feature type="domain" description="VOC" evidence="2">
    <location>
        <begin position="41"/>
        <end position="154"/>
    </location>
</feature>
<evidence type="ECO:0000259" key="2">
    <source>
        <dbReference type="PROSITE" id="PS51819"/>
    </source>
</evidence>
<accession>A0AAE7TLT8</accession>
<dbReference type="Pfam" id="PF00903">
    <property type="entry name" value="Glyoxalase"/>
    <property type="match status" value="1"/>
</dbReference>
<dbReference type="Proteomes" id="UP000594015">
    <property type="component" value="Chromosome"/>
</dbReference>
<reference evidence="3 4" key="1">
    <citation type="submission" date="2018-06" db="EMBL/GenBank/DDBJ databases">
        <title>Comparative genomics of Bradyrhizobium nodulating Arachidis hypogaea.</title>
        <authorList>
            <person name="Li Y."/>
        </authorList>
    </citation>
    <scope>NUCLEOTIDE SEQUENCE [LARGE SCALE GENOMIC DNA]</scope>
    <source>
        <strain evidence="3 4">CCBAU 051107</strain>
    </source>
</reference>
<protein>
    <recommendedName>
        <fullName evidence="2">VOC domain-containing protein</fullName>
    </recommendedName>
</protein>